<keyword evidence="1" id="KW-0051">Antiviral defense</keyword>
<evidence type="ECO:0000313" key="4">
    <source>
        <dbReference type="EMBL" id="MDT0616496.1"/>
    </source>
</evidence>
<accession>A0ABU3B235</accession>
<evidence type="ECO:0000259" key="3">
    <source>
        <dbReference type="Pfam" id="PF03787"/>
    </source>
</evidence>
<name>A0ABU3B235_9ACTN</name>
<dbReference type="Proteomes" id="UP001180724">
    <property type="component" value="Unassembled WGS sequence"/>
</dbReference>
<dbReference type="RefSeq" id="WP_311585989.1">
    <property type="nucleotide sequence ID" value="NZ_JAVRFH010000160.1"/>
</dbReference>
<gene>
    <name evidence="4" type="ORF">RM812_41145</name>
</gene>
<sequence>MTRPTTHRLRVRGWLQALAPLHVGGAGGDPNGALSVAVDGLGRPDVPGTSLAGALRTLLHPVSGPEGGPRGERANSLWGYAEPGSQEGTVSRFVVHDGLLATTTDLNDDAQAAVPLPTARLERRHSVGIDRHTGTAAPGILHSRTVVPQGTFLRLELGLGSTAAQLADDRAVVRGLLALLREGRLRIGAARTRGLGRLALVEDHTDVHEQDLSTPNGLFQALTAPGGGTPWPRTDWAKEKVPADGLLRVHVDWSPAAPVMVRSGTDGFTVDAVPLATAAAPDRIALALPGSALKGALRSHAERIERTARALDSPTAEPGASVPDRAAAFRQQLDQLPAIRLLFGTAPDTGPGGIGALTVDDCTTEQAIPAADWQRVYDPPDEDGSTAHLTALRPYGLERADHVAVDRWTGGSADGRLYSVLEPHGLTWRPLTLTVDLDRLALRDADHQAAAQALFLFLLRDLEAGRISLGYATNRGLGDITVHRITLTLPTEPDPVELADFLTGPRAKDLTHAWRAYLDGTL</sequence>
<evidence type="ECO:0000256" key="1">
    <source>
        <dbReference type="ARBA" id="ARBA00023118"/>
    </source>
</evidence>
<comment type="caution">
    <text evidence="4">The sequence shown here is derived from an EMBL/GenBank/DDBJ whole genome shotgun (WGS) entry which is preliminary data.</text>
</comment>
<feature type="domain" description="CRISPR type III-associated protein" evidence="3">
    <location>
        <begin position="288"/>
        <end position="478"/>
    </location>
</feature>
<dbReference type="Pfam" id="PF03787">
    <property type="entry name" value="RAMPs"/>
    <property type="match status" value="2"/>
</dbReference>
<dbReference type="PANTHER" id="PTHR35579">
    <property type="entry name" value="CRISPR SYSTEM CMS ENDORIBONUCLEASE CSM3"/>
    <property type="match status" value="1"/>
</dbReference>
<evidence type="ECO:0000313" key="5">
    <source>
        <dbReference type="Proteomes" id="UP001180724"/>
    </source>
</evidence>
<dbReference type="EMBL" id="JAVRFH010000160">
    <property type="protein sequence ID" value="MDT0616496.1"/>
    <property type="molecule type" value="Genomic_DNA"/>
</dbReference>
<keyword evidence="5" id="KW-1185">Reference proteome</keyword>
<dbReference type="PANTHER" id="PTHR35579:SF6">
    <property type="entry name" value="DUF324 DOMAIN-CONTAINING PROTEIN"/>
    <property type="match status" value="1"/>
</dbReference>
<dbReference type="CDD" id="cd09726">
    <property type="entry name" value="RAMP_I_III"/>
    <property type="match status" value="2"/>
</dbReference>
<protein>
    <submittedName>
        <fullName evidence="4">RAMP superfamily CRISPR-associated protein</fullName>
    </submittedName>
</protein>
<organism evidence="4 5">
    <name type="scientific">Streptomyces lancefieldiae</name>
    <dbReference type="NCBI Taxonomy" id="3075520"/>
    <lineage>
        <taxon>Bacteria</taxon>
        <taxon>Bacillati</taxon>
        <taxon>Actinomycetota</taxon>
        <taxon>Actinomycetes</taxon>
        <taxon>Kitasatosporales</taxon>
        <taxon>Streptomycetaceae</taxon>
        <taxon>Streptomyces</taxon>
    </lineage>
</organism>
<dbReference type="InterPro" id="IPR052216">
    <property type="entry name" value="CRISPR_Csm3_endoribonuclease"/>
</dbReference>
<reference evidence="4" key="1">
    <citation type="submission" date="2024-05" db="EMBL/GenBank/DDBJ databases">
        <title>30 novel species of actinomycetes from the DSMZ collection.</title>
        <authorList>
            <person name="Nouioui I."/>
        </authorList>
    </citation>
    <scope>NUCLEOTIDE SEQUENCE</scope>
    <source>
        <strain evidence="4">DSM 40712</strain>
    </source>
</reference>
<comment type="subunit">
    <text evidence="2">Part of the Csm effector complex that includes Cas10, Csm2, Csm3, Csm4 and Csm5.</text>
</comment>
<proteinExistence type="predicted"/>
<dbReference type="InterPro" id="IPR005537">
    <property type="entry name" value="RAMP_III_fam"/>
</dbReference>
<evidence type="ECO:0000256" key="2">
    <source>
        <dbReference type="ARBA" id="ARBA00093789"/>
    </source>
</evidence>
<feature type="domain" description="CRISPR type III-associated protein" evidence="3">
    <location>
        <begin position="15"/>
        <end position="198"/>
    </location>
</feature>